<dbReference type="InterPro" id="IPR000477">
    <property type="entry name" value="RT_dom"/>
</dbReference>
<reference evidence="2 3" key="1">
    <citation type="journal article" date="2019" name="Sci. Rep.">
        <title>Orb-weaving spider Araneus ventricosus genome elucidates the spidroin gene catalogue.</title>
        <authorList>
            <person name="Kono N."/>
            <person name="Nakamura H."/>
            <person name="Ohtoshi R."/>
            <person name="Moran D.A.P."/>
            <person name="Shinohara A."/>
            <person name="Yoshida Y."/>
            <person name="Fujiwara M."/>
            <person name="Mori M."/>
            <person name="Tomita M."/>
            <person name="Arakawa K."/>
        </authorList>
    </citation>
    <scope>NUCLEOTIDE SEQUENCE [LARGE SCALE GENOMIC DNA]</scope>
</reference>
<dbReference type="Gene3D" id="3.60.10.10">
    <property type="entry name" value="Endonuclease/exonuclease/phosphatase"/>
    <property type="match status" value="1"/>
</dbReference>
<dbReference type="SUPFAM" id="SSF56219">
    <property type="entry name" value="DNase I-like"/>
    <property type="match status" value="1"/>
</dbReference>
<dbReference type="InterPro" id="IPR005135">
    <property type="entry name" value="Endo/exonuclease/phosphatase"/>
</dbReference>
<keyword evidence="2" id="KW-0695">RNA-directed DNA polymerase</keyword>
<evidence type="ECO:0000313" key="3">
    <source>
        <dbReference type="Proteomes" id="UP000499080"/>
    </source>
</evidence>
<dbReference type="SUPFAM" id="SSF56672">
    <property type="entry name" value="DNA/RNA polymerases"/>
    <property type="match status" value="1"/>
</dbReference>
<feature type="domain" description="Reverse transcriptase" evidence="1">
    <location>
        <begin position="411"/>
        <end position="680"/>
    </location>
</feature>
<accession>A0A4Y2KPE6</accession>
<dbReference type="AlphaFoldDB" id="A0A4Y2KPE6"/>
<evidence type="ECO:0000259" key="1">
    <source>
        <dbReference type="PROSITE" id="PS50878"/>
    </source>
</evidence>
<dbReference type="PANTHER" id="PTHR36688">
    <property type="entry name" value="ENDO/EXONUCLEASE/PHOSPHATASE DOMAIN-CONTAINING PROTEIN"/>
    <property type="match status" value="1"/>
</dbReference>
<dbReference type="PROSITE" id="PS50878">
    <property type="entry name" value="RT_POL"/>
    <property type="match status" value="1"/>
</dbReference>
<gene>
    <name evidence="2" type="primary">jockeypol_333</name>
    <name evidence="2" type="ORF">AVEN_271474_1</name>
</gene>
<keyword evidence="2" id="KW-0548">Nucleotidyltransferase</keyword>
<dbReference type="InterPro" id="IPR036691">
    <property type="entry name" value="Endo/exonu/phosph_ase_sf"/>
</dbReference>
<dbReference type="InterPro" id="IPR043502">
    <property type="entry name" value="DNA/RNA_pol_sf"/>
</dbReference>
<dbReference type="OrthoDB" id="7698353at2759"/>
<dbReference type="GO" id="GO:0003964">
    <property type="term" value="F:RNA-directed DNA polymerase activity"/>
    <property type="evidence" value="ECO:0007669"/>
    <property type="project" value="UniProtKB-KW"/>
</dbReference>
<organism evidence="2 3">
    <name type="scientific">Araneus ventricosus</name>
    <name type="common">Orbweaver spider</name>
    <name type="synonym">Epeira ventricosa</name>
    <dbReference type="NCBI Taxonomy" id="182803"/>
    <lineage>
        <taxon>Eukaryota</taxon>
        <taxon>Metazoa</taxon>
        <taxon>Ecdysozoa</taxon>
        <taxon>Arthropoda</taxon>
        <taxon>Chelicerata</taxon>
        <taxon>Arachnida</taxon>
        <taxon>Araneae</taxon>
        <taxon>Araneomorphae</taxon>
        <taxon>Entelegynae</taxon>
        <taxon>Araneoidea</taxon>
        <taxon>Araneidae</taxon>
        <taxon>Araneus</taxon>
    </lineage>
</organism>
<evidence type="ECO:0000313" key="2">
    <source>
        <dbReference type="EMBL" id="GBN03517.1"/>
    </source>
</evidence>
<dbReference type="Pfam" id="PF14529">
    <property type="entry name" value="Exo_endo_phos_2"/>
    <property type="match status" value="1"/>
</dbReference>
<protein>
    <submittedName>
        <fullName evidence="2">RNA-directed DNA polymerase from mobile element jockey</fullName>
    </submittedName>
</protein>
<dbReference type="EMBL" id="BGPR01004804">
    <property type="protein sequence ID" value="GBN03517.1"/>
    <property type="molecule type" value="Genomic_DNA"/>
</dbReference>
<name>A0A4Y2KPE6_ARAVE</name>
<proteinExistence type="predicted"/>
<dbReference type="InterPro" id="IPR052560">
    <property type="entry name" value="RdDP_mobile_element"/>
</dbReference>
<dbReference type="CDD" id="cd01650">
    <property type="entry name" value="RT_nLTR_like"/>
    <property type="match status" value="1"/>
</dbReference>
<dbReference type="Proteomes" id="UP000499080">
    <property type="component" value="Unassembled WGS sequence"/>
</dbReference>
<keyword evidence="3" id="KW-1185">Reference proteome</keyword>
<keyword evidence="2" id="KW-0808">Transferase</keyword>
<sequence>MSSLPTAVLIKNNIPHNELILPNLAAAEASAITINFKNKDPITLISIYVPPSSQVNFLTFDIENLIQISTNQIICGDYNAHHISWGCNNNNHAGDALYAFANNAGIEILSPPTPTRYGLNSATIIDLAIVKSFLFPYEIHSLPELSSDHNPVLLNFFLNYSIPNYPGKLNTNWKKYKKALENIDLINPHKIQSPIHIDMAVELLEQQITAAKISTSKPFAIKDSYIDPRLKELNRERNYARKIFQTTRNPVFKSKLNKINKMISKLSEKVQSEGLVNELRNLNSDDGTIWNYVKPFKKKFKNIPNLISPAGIANTDQEKANFLADSLEKQFTLNNISDSDTEKIVTDSVTCFRINNNYPSELNAPPFPSEIIQCIKKLKINKAPGIDSINNKMLKNLPWNIIINLNTIIHKIMTIGHFPTRWKTATVVPILKPGKDPTETSSYRPISLLPSISKIAEHLILTRLNNHLIENNTLIPEQFGFRPKLSTTHQLIRVVEFITEGFSNNQKTGAVFLDIQKAFGRVWQDALIHKLINYKIPAYIIKTVDSYLQGRNFAVRVKNELSHTKLIKAGVAQGSKIGPVLFSLFINDIPKQFNTMISMYADDTAILARNKNPNYIQIALNRHLKKLEDWFIKWKIEINVSKTEAIIFSKNISHTKYPQVKMHNNYIPWSQEVKYLGVYLDYKLTWKAHFLYVKKKFRDVIRKFYPLISRNAKLTRENKMLILSSYLRPILSYACPVWGHAAKTNLKLIEVQHNIVFRNICKAYFFMSNTELRKALGYPSFMEFIKKLSIKFFNSLTEHENDAVKSIPVYTPNPKVKRPRNILL</sequence>
<dbReference type="PANTHER" id="PTHR36688:SF2">
    <property type="entry name" value="ENDONUCLEASE_EXONUCLEASE_PHOSPHATASE DOMAIN-CONTAINING PROTEIN"/>
    <property type="match status" value="1"/>
</dbReference>
<dbReference type="Pfam" id="PF00078">
    <property type="entry name" value="RVT_1"/>
    <property type="match status" value="1"/>
</dbReference>
<comment type="caution">
    <text evidence="2">The sequence shown here is derived from an EMBL/GenBank/DDBJ whole genome shotgun (WGS) entry which is preliminary data.</text>
</comment>